<evidence type="ECO:0000256" key="5">
    <source>
        <dbReference type="ARBA" id="ARBA00023242"/>
    </source>
</evidence>
<keyword evidence="8" id="KW-1185">Reference proteome</keyword>
<dbReference type="Proteomes" id="UP000190831">
    <property type="component" value="Chromosome H"/>
</dbReference>
<comment type="function">
    <text evidence="6">Required for the formation of N(7)-methylguanine at position 46 (m7G46) in tRNA. In the complex, it is required to stabilize and induce conformational changes of the catalytic subunit.</text>
</comment>
<name>A0A1G4MJW2_LACFM</name>
<dbReference type="Gene3D" id="2.130.10.10">
    <property type="entry name" value="YVTN repeat-like/Quinoprotein amine dehydrogenase"/>
    <property type="match status" value="1"/>
</dbReference>
<evidence type="ECO:0000313" key="8">
    <source>
        <dbReference type="Proteomes" id="UP000190831"/>
    </source>
</evidence>
<keyword evidence="5 6" id="KW-0539">Nucleus</keyword>
<evidence type="ECO:0000256" key="2">
    <source>
        <dbReference type="ARBA" id="ARBA00022574"/>
    </source>
</evidence>
<dbReference type="PANTHER" id="PTHR16288">
    <property type="entry name" value="WD40 REPEAT PROTEIN 4"/>
    <property type="match status" value="1"/>
</dbReference>
<dbReference type="HAMAP" id="MF_03056">
    <property type="entry name" value="TRM82"/>
    <property type="match status" value="1"/>
</dbReference>
<dbReference type="EMBL" id="LT598491">
    <property type="protein sequence ID" value="SCW04157.1"/>
    <property type="molecule type" value="Genomic_DNA"/>
</dbReference>
<dbReference type="GO" id="GO:0005634">
    <property type="term" value="C:nucleus"/>
    <property type="evidence" value="ECO:0007669"/>
    <property type="project" value="UniProtKB-SubCell"/>
</dbReference>
<evidence type="ECO:0000256" key="4">
    <source>
        <dbReference type="ARBA" id="ARBA00022737"/>
    </source>
</evidence>
<evidence type="ECO:0000313" key="7">
    <source>
        <dbReference type="EMBL" id="SCW04157.1"/>
    </source>
</evidence>
<protein>
    <submittedName>
        <fullName evidence="7">LAFE_0H07338g1_1</fullName>
    </submittedName>
</protein>
<organism evidence="7 8">
    <name type="scientific">Lachancea fermentati</name>
    <name type="common">Zygosaccharomyces fermentati</name>
    <dbReference type="NCBI Taxonomy" id="4955"/>
    <lineage>
        <taxon>Eukaryota</taxon>
        <taxon>Fungi</taxon>
        <taxon>Dikarya</taxon>
        <taxon>Ascomycota</taxon>
        <taxon>Saccharomycotina</taxon>
        <taxon>Saccharomycetes</taxon>
        <taxon>Saccharomycetales</taxon>
        <taxon>Saccharomycetaceae</taxon>
        <taxon>Lachancea</taxon>
    </lineage>
</organism>
<gene>
    <name evidence="7" type="ORF">LAFE_0H07338G</name>
</gene>
<comment type="subcellular location">
    <subcellularLocation>
        <location evidence="1 6">Nucleus</location>
    </subcellularLocation>
</comment>
<reference evidence="7 8" key="1">
    <citation type="submission" date="2016-03" db="EMBL/GenBank/DDBJ databases">
        <authorList>
            <person name="Devillers H."/>
        </authorList>
    </citation>
    <scope>NUCLEOTIDE SEQUENCE [LARGE SCALE GENOMIC DNA]</scope>
    <source>
        <strain evidence="7">CBS 6772</strain>
    </source>
</reference>
<evidence type="ECO:0000256" key="6">
    <source>
        <dbReference type="HAMAP-Rule" id="MF_03056"/>
    </source>
</evidence>
<keyword evidence="4 6" id="KW-0677">Repeat</keyword>
<dbReference type="STRING" id="4955.A0A1G4MJW2"/>
<accession>A0A1G4MJW2</accession>
<dbReference type="SUPFAM" id="SSF50978">
    <property type="entry name" value="WD40 repeat-like"/>
    <property type="match status" value="1"/>
</dbReference>
<dbReference type="InterPro" id="IPR015943">
    <property type="entry name" value="WD40/YVTN_repeat-like_dom_sf"/>
</dbReference>
<keyword evidence="2 6" id="KW-0853">WD repeat</keyword>
<dbReference type="UniPathway" id="UPA00989"/>
<sequence length="440" mass="49716">MIHPFQSVASNSDGSLLFFVIKNSILVYSVKDSNDEFKLVGEWSDEADSTAIIKEKVTKEQQRQLAENTAKKLKANDGTALPQEHKEAKIPKPGQGAPPIYQYIRNVKLSRDGKWLFACTDSDKAIVMFEISAEDKNNCLRLAKRQRLPKRPNAITTTIDDKQLIVADKFGDLYSFGVNDDQPCVNPEPILGHVSLLTDVAIGLDSNGKQLVFTSDRDEHIRITHFPQSFIIDKWLFGHKEFISTMCLPVWAPELLFSAGGESSIFSWNWQTGELLDRFNIAELIQPFLTENHLAPDRFQNKEGNLIEYSVSKIVTFDSLPLIAFFIEATKAIFTCQINRDSGKIALKQVLEVPYNVVSLACAETTGELIATLDNQNSHDKNFVAFISMDVDKFHINQSKQQKFDDFINSRLSDNEIANIEQEGIYPLYHVASLRKRGEH</sequence>
<comment type="pathway">
    <text evidence="6">tRNA modification; N(7)-methylguanine-tRNA biosynthesis.</text>
</comment>
<dbReference type="GO" id="GO:0005829">
    <property type="term" value="C:cytosol"/>
    <property type="evidence" value="ECO:0007669"/>
    <property type="project" value="TreeGrafter"/>
</dbReference>
<dbReference type="InterPro" id="IPR028884">
    <property type="entry name" value="Trm82"/>
</dbReference>
<keyword evidence="3 6" id="KW-0819">tRNA processing</keyword>
<dbReference type="GO" id="GO:0043527">
    <property type="term" value="C:tRNA methyltransferase complex"/>
    <property type="evidence" value="ECO:0007669"/>
    <property type="project" value="TreeGrafter"/>
</dbReference>
<dbReference type="PANTHER" id="PTHR16288:SF0">
    <property type="entry name" value="TRNA (GUANINE-N(7)-)-METHYLTRANSFERASE NON-CATALYTIC SUBUNIT WDR4"/>
    <property type="match status" value="1"/>
</dbReference>
<comment type="similarity">
    <text evidence="6">Belongs to the WD repeat TRM82 family.</text>
</comment>
<proteinExistence type="inferred from homology"/>
<dbReference type="InterPro" id="IPR036322">
    <property type="entry name" value="WD40_repeat_dom_sf"/>
</dbReference>
<evidence type="ECO:0000256" key="1">
    <source>
        <dbReference type="ARBA" id="ARBA00004123"/>
    </source>
</evidence>
<dbReference type="AlphaFoldDB" id="A0A1G4MJW2"/>
<dbReference type="GO" id="GO:0106004">
    <property type="term" value="P:tRNA (guanine-N7)-methylation"/>
    <property type="evidence" value="ECO:0007669"/>
    <property type="project" value="UniProtKB-UniRule"/>
</dbReference>
<dbReference type="OrthoDB" id="339900at2759"/>
<dbReference type="OMA" id="VKHWLFG"/>
<evidence type="ECO:0000256" key="3">
    <source>
        <dbReference type="ARBA" id="ARBA00022694"/>
    </source>
</evidence>